<dbReference type="SUPFAM" id="SSF51197">
    <property type="entry name" value="Clavaminate synthase-like"/>
    <property type="match status" value="1"/>
</dbReference>
<keyword evidence="5" id="KW-1185">Reference proteome</keyword>
<proteinExistence type="predicted"/>
<dbReference type="GO" id="GO:0046872">
    <property type="term" value="F:metal ion binding"/>
    <property type="evidence" value="ECO:0007669"/>
    <property type="project" value="UniProtKB-KW"/>
</dbReference>
<sequence length="239" mass="27385">MGVNAEIEFPIIEFRSSNLKQETNGWHRLCKKVREACETFGCFEVVYEKILTEVREETFGLIKELIEVPVERKQRIIVPCLTTVRLDPVLKFLCCMNASDLEMPPTMTLIISYLSLTNSSSWPFLLIFCPSKSVHTMVTQIEELNKLIWLMIIDSYGLGEKWESVMINYKMLVPFMKYMAPPPGEYERGLFAHTDKPVSTIICDCDTQLLPEAQNHLHSPINQIHAAQNSSISLIQAQI</sequence>
<reference evidence="4 5" key="1">
    <citation type="journal article" date="2019" name="Genome Biol. Evol.">
        <title>Insights into the evolution of the New World diploid cottons (Gossypium, subgenus Houzingenia) based on genome sequencing.</title>
        <authorList>
            <person name="Grover C.E."/>
            <person name="Arick M.A. 2nd"/>
            <person name="Thrash A."/>
            <person name="Conover J.L."/>
            <person name="Sanders W.S."/>
            <person name="Peterson D.G."/>
            <person name="Frelichowski J.E."/>
            <person name="Scheffler J.A."/>
            <person name="Scheffler B.E."/>
            <person name="Wendel J.F."/>
        </authorList>
    </citation>
    <scope>NUCLEOTIDE SEQUENCE [LARGE SCALE GENOMIC DNA]</scope>
    <source>
        <strain evidence="4">185</strain>
        <tissue evidence="4">Leaf</tissue>
    </source>
</reference>
<dbReference type="InterPro" id="IPR027443">
    <property type="entry name" value="IPNS-like_sf"/>
</dbReference>
<accession>A0A7J8YN47</accession>
<dbReference type="AlphaFoldDB" id="A0A7J8YN47"/>
<organism evidence="4 5">
    <name type="scientific">Gossypium aridum</name>
    <name type="common">American cotton</name>
    <name type="synonym">Erioxylum aridum</name>
    <dbReference type="NCBI Taxonomy" id="34290"/>
    <lineage>
        <taxon>Eukaryota</taxon>
        <taxon>Viridiplantae</taxon>
        <taxon>Streptophyta</taxon>
        <taxon>Embryophyta</taxon>
        <taxon>Tracheophyta</taxon>
        <taxon>Spermatophyta</taxon>
        <taxon>Magnoliopsida</taxon>
        <taxon>eudicotyledons</taxon>
        <taxon>Gunneridae</taxon>
        <taxon>Pentapetalae</taxon>
        <taxon>rosids</taxon>
        <taxon>malvids</taxon>
        <taxon>Malvales</taxon>
        <taxon>Malvaceae</taxon>
        <taxon>Malvoideae</taxon>
        <taxon>Gossypium</taxon>
    </lineage>
</organism>
<protein>
    <recommendedName>
        <fullName evidence="3">Non-haem dioxygenase N-terminal domain-containing protein</fullName>
    </recommendedName>
</protein>
<dbReference type="Gene3D" id="2.60.120.330">
    <property type="entry name" value="B-lactam Antibiotic, Isopenicillin N Synthase, Chain"/>
    <property type="match status" value="1"/>
</dbReference>
<comment type="caution">
    <text evidence="4">The sequence shown here is derived from an EMBL/GenBank/DDBJ whole genome shotgun (WGS) entry which is preliminary data.</text>
</comment>
<evidence type="ECO:0000259" key="3">
    <source>
        <dbReference type="Pfam" id="PF14226"/>
    </source>
</evidence>
<gene>
    <name evidence="4" type="ORF">Goari_022227</name>
</gene>
<keyword evidence="1" id="KW-0479">Metal-binding</keyword>
<evidence type="ECO:0000313" key="5">
    <source>
        <dbReference type="Proteomes" id="UP000593577"/>
    </source>
</evidence>
<dbReference type="InterPro" id="IPR026992">
    <property type="entry name" value="DIOX_N"/>
</dbReference>
<dbReference type="Proteomes" id="UP000593577">
    <property type="component" value="Unassembled WGS sequence"/>
</dbReference>
<keyword evidence="2" id="KW-0408">Iron</keyword>
<name>A0A7J8YN47_GOSAI</name>
<evidence type="ECO:0000256" key="1">
    <source>
        <dbReference type="ARBA" id="ARBA00022723"/>
    </source>
</evidence>
<evidence type="ECO:0000313" key="4">
    <source>
        <dbReference type="EMBL" id="MBA0701001.1"/>
    </source>
</evidence>
<dbReference type="EMBL" id="JABFAA010155067">
    <property type="protein sequence ID" value="MBA0701001.1"/>
    <property type="molecule type" value="Genomic_DNA"/>
</dbReference>
<dbReference type="InterPro" id="IPR050231">
    <property type="entry name" value="Iron_ascorbate_oxido_reductase"/>
</dbReference>
<dbReference type="Pfam" id="PF14226">
    <property type="entry name" value="DIOX_N"/>
    <property type="match status" value="1"/>
</dbReference>
<evidence type="ECO:0000256" key="2">
    <source>
        <dbReference type="ARBA" id="ARBA00023004"/>
    </source>
</evidence>
<dbReference type="PANTHER" id="PTHR47990">
    <property type="entry name" value="2-OXOGLUTARATE (2OG) AND FE(II)-DEPENDENT OXYGENASE SUPERFAMILY PROTEIN-RELATED"/>
    <property type="match status" value="1"/>
</dbReference>
<feature type="domain" description="Non-haem dioxygenase N-terminal" evidence="3">
    <location>
        <begin position="10"/>
        <end position="76"/>
    </location>
</feature>